<evidence type="ECO:0008006" key="3">
    <source>
        <dbReference type="Google" id="ProtNLM"/>
    </source>
</evidence>
<protein>
    <recommendedName>
        <fullName evidence="3">Surface antigen</fullName>
    </recommendedName>
</protein>
<dbReference type="InterPro" id="IPR016364">
    <property type="entry name" value="Surface_antigen_Rickettsia"/>
</dbReference>
<gene>
    <name evidence="1" type="ORF">FE840_010225</name>
</gene>
<sequence>MKSASMVRAVAAAGLALGLAACSTSGGGSFGSGARSGSSIYIAALQGGIVSRTGAELSRSDLQRALEAEYRALEAAPGGQPISWQRGDVRGEVVAAAPYQVGQQNCRQLTHKVFSDGREVLARGAACRNPSGTWTPLT</sequence>
<dbReference type="EMBL" id="CP058350">
    <property type="protein sequence ID" value="QLF69881.1"/>
    <property type="molecule type" value="Genomic_DNA"/>
</dbReference>
<reference evidence="1 2" key="1">
    <citation type="submission" date="2020-06" db="EMBL/GenBank/DDBJ databases">
        <title>Genome sequence of Rhizobium sp strain ADMK78.</title>
        <authorList>
            <person name="Rahi P."/>
        </authorList>
    </citation>
    <scope>NUCLEOTIDE SEQUENCE [LARGE SCALE GENOMIC DNA]</scope>
    <source>
        <strain evidence="1 2">ADMK78</strain>
    </source>
</reference>
<name>A0ABX6QMQ1_9HYPH</name>
<dbReference type="Proteomes" id="UP000308530">
    <property type="component" value="Chromosome"/>
</dbReference>
<proteinExistence type="predicted"/>
<organism evidence="1 2">
    <name type="scientific">Peteryoungia desertarenae</name>
    <dbReference type="NCBI Taxonomy" id="1813451"/>
    <lineage>
        <taxon>Bacteria</taxon>
        <taxon>Pseudomonadati</taxon>
        <taxon>Pseudomonadota</taxon>
        <taxon>Alphaproteobacteria</taxon>
        <taxon>Hyphomicrobiales</taxon>
        <taxon>Rhizobiaceae</taxon>
        <taxon>Peteryoungia</taxon>
    </lineage>
</organism>
<accession>A0ABX6QMQ1</accession>
<dbReference type="PIRSF" id="PIRSF002721">
    <property type="entry name" value="Surface_antigen_Rickettsia"/>
    <property type="match status" value="1"/>
</dbReference>
<evidence type="ECO:0000313" key="1">
    <source>
        <dbReference type="EMBL" id="QLF69881.1"/>
    </source>
</evidence>
<evidence type="ECO:0000313" key="2">
    <source>
        <dbReference type="Proteomes" id="UP000308530"/>
    </source>
</evidence>
<keyword evidence="2" id="KW-1185">Reference proteome</keyword>
<dbReference type="PROSITE" id="PS51257">
    <property type="entry name" value="PROKAR_LIPOPROTEIN"/>
    <property type="match status" value="1"/>
</dbReference>